<evidence type="ECO:0000313" key="2">
    <source>
        <dbReference type="EMBL" id="KAK0629988.1"/>
    </source>
</evidence>
<feature type="region of interest" description="Disordered" evidence="1">
    <location>
        <begin position="40"/>
        <end position="70"/>
    </location>
</feature>
<dbReference type="EMBL" id="JAULSR010000002">
    <property type="protein sequence ID" value="KAK0629988.1"/>
    <property type="molecule type" value="Genomic_DNA"/>
</dbReference>
<gene>
    <name evidence="2" type="ORF">B0T17DRAFT_206403</name>
</gene>
<comment type="caution">
    <text evidence="2">The sequence shown here is derived from an EMBL/GenBank/DDBJ whole genome shotgun (WGS) entry which is preliminary data.</text>
</comment>
<feature type="compositionally biased region" description="Basic residues" evidence="1">
    <location>
        <begin position="44"/>
        <end position="70"/>
    </location>
</feature>
<name>A0AA39X9V5_9PEZI</name>
<keyword evidence="3" id="KW-1185">Reference proteome</keyword>
<reference evidence="2" key="1">
    <citation type="submission" date="2023-06" db="EMBL/GenBank/DDBJ databases">
        <title>Genome-scale phylogeny and comparative genomics of the fungal order Sordariales.</title>
        <authorList>
            <consortium name="Lawrence Berkeley National Laboratory"/>
            <person name="Hensen N."/>
            <person name="Bonometti L."/>
            <person name="Westerberg I."/>
            <person name="Brannstrom I.O."/>
            <person name="Guillou S."/>
            <person name="Cros-Aarteil S."/>
            <person name="Calhoun S."/>
            <person name="Haridas S."/>
            <person name="Kuo A."/>
            <person name="Mondo S."/>
            <person name="Pangilinan J."/>
            <person name="Riley R."/>
            <person name="LaButti K."/>
            <person name="Andreopoulos B."/>
            <person name="Lipzen A."/>
            <person name="Chen C."/>
            <person name="Yanf M."/>
            <person name="Daum C."/>
            <person name="Ng V."/>
            <person name="Clum A."/>
            <person name="Steindorff A."/>
            <person name="Ohm R."/>
            <person name="Martin F."/>
            <person name="Silar P."/>
            <person name="Natvig D."/>
            <person name="Lalanne C."/>
            <person name="Gautier V."/>
            <person name="Ament-velasquez S.L."/>
            <person name="Kruys A."/>
            <person name="Hutchinson M.I."/>
            <person name="Powell A.J."/>
            <person name="Barry K."/>
            <person name="Miller A.N."/>
            <person name="Grigoriev I.V."/>
            <person name="Debuchy R."/>
            <person name="Gladieux P."/>
            <person name="Thoren M.H."/>
            <person name="Johannesson H."/>
        </authorList>
    </citation>
    <scope>NUCLEOTIDE SEQUENCE</scope>
    <source>
        <strain evidence="2">SMH3391-2</strain>
    </source>
</reference>
<organism evidence="2 3">
    <name type="scientific">Bombardia bombarda</name>
    <dbReference type="NCBI Taxonomy" id="252184"/>
    <lineage>
        <taxon>Eukaryota</taxon>
        <taxon>Fungi</taxon>
        <taxon>Dikarya</taxon>
        <taxon>Ascomycota</taxon>
        <taxon>Pezizomycotina</taxon>
        <taxon>Sordariomycetes</taxon>
        <taxon>Sordariomycetidae</taxon>
        <taxon>Sordariales</taxon>
        <taxon>Lasiosphaeriaceae</taxon>
        <taxon>Bombardia</taxon>
    </lineage>
</organism>
<sequence length="220" mass="25148">MSKPYSIPYTRINFVMADKQLSDVTRRLAELELFDDDDDSVVRKSPHRSRRIVQPKSRRANRIRKRPRRKKSVAQTISFSEKFIRDDAVDFFIQALETTLRSWLLLLHRTTLPNHAPLAPTDVRTAVNSLESVIKSSKEADLPARFGYFRLSVFFTILEGKIRQDLELGLIVSRPGCGVATIACEYYFASEGAGGRLHAHPPSCCSYTLMWLRDLSRTTT</sequence>
<proteinExistence type="predicted"/>
<evidence type="ECO:0000256" key="1">
    <source>
        <dbReference type="SAM" id="MobiDB-lite"/>
    </source>
</evidence>
<protein>
    <submittedName>
        <fullName evidence="2">Uncharacterized protein</fullName>
    </submittedName>
</protein>
<accession>A0AA39X9V5</accession>
<dbReference type="AlphaFoldDB" id="A0AA39X9V5"/>
<dbReference type="Proteomes" id="UP001174934">
    <property type="component" value="Unassembled WGS sequence"/>
</dbReference>
<evidence type="ECO:0000313" key="3">
    <source>
        <dbReference type="Proteomes" id="UP001174934"/>
    </source>
</evidence>